<dbReference type="InterPro" id="IPR036855">
    <property type="entry name" value="Znf_CCCH_sf"/>
</dbReference>
<dbReference type="InterPro" id="IPR041367">
    <property type="entry name" value="Znf-CCCH_4"/>
</dbReference>
<keyword evidence="2" id="KW-0677">Repeat</keyword>
<feature type="region of interest" description="Disordered" evidence="6">
    <location>
        <begin position="18"/>
        <end position="43"/>
    </location>
</feature>
<feature type="compositionally biased region" description="Low complexity" evidence="6">
    <location>
        <begin position="228"/>
        <end position="247"/>
    </location>
</feature>
<keyword evidence="1 5" id="KW-0479">Metal-binding</keyword>
<proteinExistence type="predicted"/>
<dbReference type="EMBL" id="LT635759">
    <property type="protein sequence ID" value="SGZ53683.1"/>
    <property type="molecule type" value="Genomic_DNA"/>
</dbReference>
<dbReference type="SUPFAM" id="SSF90229">
    <property type="entry name" value="CCCH zinc finger"/>
    <property type="match status" value="1"/>
</dbReference>
<feature type="zinc finger region" description="C3H1-type" evidence="5">
    <location>
        <begin position="82"/>
        <end position="109"/>
    </location>
</feature>
<evidence type="ECO:0000256" key="5">
    <source>
        <dbReference type="PROSITE-ProRule" id="PRU00723"/>
    </source>
</evidence>
<evidence type="ECO:0000259" key="7">
    <source>
        <dbReference type="PROSITE" id="PS50103"/>
    </source>
</evidence>
<feature type="zinc finger region" description="C3H1-type" evidence="5">
    <location>
        <begin position="113"/>
        <end position="140"/>
    </location>
</feature>
<dbReference type="Pfam" id="PF18044">
    <property type="entry name" value="zf-CCCH_4"/>
    <property type="match status" value="1"/>
</dbReference>
<feature type="region of interest" description="Disordered" evidence="6">
    <location>
        <begin position="350"/>
        <end position="411"/>
    </location>
</feature>
<protein>
    <submittedName>
        <fullName evidence="8">CIC11C00000001474</fullName>
    </submittedName>
</protein>
<dbReference type="InterPro" id="IPR045072">
    <property type="entry name" value="MKRN-like"/>
</dbReference>
<evidence type="ECO:0000313" key="8">
    <source>
        <dbReference type="EMBL" id="SGZ53683.1"/>
    </source>
</evidence>
<dbReference type="AlphaFoldDB" id="A0A1L0BR10"/>
<feature type="region of interest" description="Disordered" evidence="6">
    <location>
        <begin position="150"/>
        <end position="250"/>
    </location>
</feature>
<dbReference type="STRING" id="45354.A0A1L0BR10"/>
<feature type="region of interest" description="Disordered" evidence="6">
    <location>
        <begin position="267"/>
        <end position="296"/>
    </location>
</feature>
<dbReference type="Proteomes" id="UP000182334">
    <property type="component" value="Chromosome IV"/>
</dbReference>
<organism evidence="8 9">
    <name type="scientific">Sungouiella intermedia</name>
    <dbReference type="NCBI Taxonomy" id="45354"/>
    <lineage>
        <taxon>Eukaryota</taxon>
        <taxon>Fungi</taxon>
        <taxon>Dikarya</taxon>
        <taxon>Ascomycota</taxon>
        <taxon>Saccharomycotina</taxon>
        <taxon>Pichiomycetes</taxon>
        <taxon>Metschnikowiaceae</taxon>
        <taxon>Sungouiella</taxon>
    </lineage>
</organism>
<feature type="compositionally biased region" description="Polar residues" evidence="6">
    <location>
        <begin position="350"/>
        <end position="375"/>
    </location>
</feature>
<accession>A0A1L0BR10</accession>
<feature type="domain" description="C3H1-type" evidence="7">
    <location>
        <begin position="82"/>
        <end position="109"/>
    </location>
</feature>
<feature type="compositionally biased region" description="Low complexity" evidence="6">
    <location>
        <begin position="273"/>
        <end position="294"/>
    </location>
</feature>
<dbReference type="OrthoDB" id="411372at2759"/>
<evidence type="ECO:0000256" key="6">
    <source>
        <dbReference type="SAM" id="MobiDB-lite"/>
    </source>
</evidence>
<dbReference type="InterPro" id="IPR000571">
    <property type="entry name" value="Znf_CCCH"/>
</dbReference>
<evidence type="ECO:0000313" key="9">
    <source>
        <dbReference type="Proteomes" id="UP000182334"/>
    </source>
</evidence>
<name>A0A1L0BR10_9ASCO</name>
<evidence type="ECO:0000256" key="3">
    <source>
        <dbReference type="ARBA" id="ARBA00022771"/>
    </source>
</evidence>
<evidence type="ECO:0000256" key="2">
    <source>
        <dbReference type="ARBA" id="ARBA00022737"/>
    </source>
</evidence>
<dbReference type="SMART" id="SM00356">
    <property type="entry name" value="ZnF_C3H1"/>
    <property type="match status" value="2"/>
</dbReference>
<gene>
    <name evidence="8" type="ORF">SAMEA4029010_CIC11G00000001474</name>
</gene>
<feature type="region of interest" description="Disordered" evidence="6">
    <location>
        <begin position="58"/>
        <end position="82"/>
    </location>
</feature>
<feature type="compositionally biased region" description="Polar residues" evidence="6">
    <location>
        <begin position="387"/>
        <end position="411"/>
    </location>
</feature>
<keyword evidence="4 5" id="KW-0862">Zinc</keyword>
<keyword evidence="9" id="KW-1185">Reference proteome</keyword>
<dbReference type="PANTHER" id="PTHR11224">
    <property type="entry name" value="MAKORIN-RELATED"/>
    <property type="match status" value="1"/>
</dbReference>
<dbReference type="Gene3D" id="4.10.1000.10">
    <property type="entry name" value="Zinc finger, CCCH-type"/>
    <property type="match status" value="1"/>
</dbReference>
<evidence type="ECO:0000256" key="1">
    <source>
        <dbReference type="ARBA" id="ARBA00022723"/>
    </source>
</evidence>
<keyword evidence="3 5" id="KW-0863">Zinc-finger</keyword>
<dbReference type="GO" id="GO:0061630">
    <property type="term" value="F:ubiquitin protein ligase activity"/>
    <property type="evidence" value="ECO:0007669"/>
    <property type="project" value="InterPro"/>
</dbReference>
<sequence>MNGHLDIQFLSVNHNKYVPYPPENQKNHKQMAPNADKSHPRTPKHLHAFDLLSISDQLPPNTGPPGTVPVNGTNSSSTSNKNLSHVPCKFYRQGICQAGNLCPFSHNLDGTLAADKLPCKYFQKGNCKFGLKCALAHFLPDGTRVNSKSLLSYRRNNDRNSDRNNDRSTDRGNDRGNDRERTDRDRQDRDRQDRDRERSSYFSGLPSSNHHQRSSSVSSTVAAGAPFSYSTGGHASTSSSSESYSHSPVSQPIDISVNSLLRSGNGSSALGNTSATSATFPSSMSSSHPHAQTSVPSSFRTYSNNYIALGAGSSLTSYGGSDWLVNGLIGGTNGGLSTTSHLMLNPFNTPGTRMTSNPMRRSLSSNSPPNFSMASPVSGEFSREFNRPTSSEFSTGTSAFQSPQTQFSTPYSKLSRNNIFSTSPQYNFNLSGPDSAVVDDDSEGNYGDEDNVFFEDYVPASLGNLILTPQECKRRNSRSQSGTLLVRPNIASTISFDKRSEKKLPSGDDVFLMD</sequence>
<reference evidence="8" key="1">
    <citation type="submission" date="2016-10" db="EMBL/GenBank/DDBJ databases">
        <authorList>
            <person name="de Groot N.N."/>
        </authorList>
    </citation>
    <scope>NUCLEOTIDE SEQUENCE [LARGE SCALE GENOMIC DNA]</scope>
    <source>
        <strain evidence="8">CBS 141442</strain>
    </source>
</reference>
<feature type="compositionally biased region" description="Low complexity" evidence="6">
    <location>
        <begin position="68"/>
        <end position="82"/>
    </location>
</feature>
<evidence type="ECO:0000256" key="4">
    <source>
        <dbReference type="ARBA" id="ARBA00022833"/>
    </source>
</evidence>
<dbReference type="PANTHER" id="PTHR11224:SF58">
    <property type="entry name" value="C3H1-TYPE DOMAIN-CONTAINING PROTEIN"/>
    <property type="match status" value="1"/>
</dbReference>
<feature type="compositionally biased region" description="Basic and acidic residues" evidence="6">
    <location>
        <begin position="155"/>
        <end position="199"/>
    </location>
</feature>
<dbReference type="Pfam" id="PF00642">
    <property type="entry name" value="zf-CCCH"/>
    <property type="match status" value="1"/>
</dbReference>
<dbReference type="GO" id="GO:0008270">
    <property type="term" value="F:zinc ion binding"/>
    <property type="evidence" value="ECO:0007669"/>
    <property type="project" value="UniProtKB-KW"/>
</dbReference>
<feature type="domain" description="C3H1-type" evidence="7">
    <location>
        <begin position="113"/>
        <end position="140"/>
    </location>
</feature>
<dbReference type="PROSITE" id="PS50103">
    <property type="entry name" value="ZF_C3H1"/>
    <property type="match status" value="2"/>
</dbReference>
<dbReference type="GO" id="GO:0000209">
    <property type="term" value="P:protein polyubiquitination"/>
    <property type="evidence" value="ECO:0007669"/>
    <property type="project" value="InterPro"/>
</dbReference>